<reference evidence="3" key="1">
    <citation type="submission" date="2021-01" db="EMBL/GenBank/DDBJ databases">
        <authorList>
            <person name="Corre E."/>
            <person name="Pelletier E."/>
            <person name="Niang G."/>
            <person name="Scheremetjew M."/>
            <person name="Finn R."/>
            <person name="Kale V."/>
            <person name="Holt S."/>
            <person name="Cochrane G."/>
            <person name="Meng A."/>
            <person name="Brown T."/>
            <person name="Cohen L."/>
        </authorList>
    </citation>
    <scope>NUCLEOTIDE SEQUENCE</scope>
    <source>
        <strain evidence="3">Pop2</strain>
    </source>
</reference>
<feature type="compositionally biased region" description="Low complexity" evidence="1">
    <location>
        <begin position="20"/>
        <end position="29"/>
    </location>
</feature>
<evidence type="ECO:0000256" key="2">
    <source>
        <dbReference type="SAM" id="Phobius"/>
    </source>
</evidence>
<evidence type="ECO:0000313" key="3">
    <source>
        <dbReference type="EMBL" id="CAD9348151.1"/>
    </source>
</evidence>
<protein>
    <submittedName>
        <fullName evidence="3">Uncharacterized protein</fullName>
    </submittedName>
</protein>
<name>A0A7S1ZTN0_9STRA</name>
<dbReference type="EMBL" id="HBGN01031446">
    <property type="protein sequence ID" value="CAD9348151.1"/>
    <property type="molecule type" value="Transcribed_RNA"/>
</dbReference>
<proteinExistence type="predicted"/>
<feature type="region of interest" description="Disordered" evidence="1">
    <location>
        <begin position="73"/>
        <end position="111"/>
    </location>
</feature>
<sequence>MTTSTIDNSKLNIPLPSPSPSTSTQSSSSKVRRDETNSCLRATVLSAYDLPSSKETPSYVSLSVSNNTVGVGSTMIGRTGPPLAKHRDGNSFRFQGSGDSSSSSSSSENAKKPNEIIVSASLASLYPSTITFRVTYNNNNSANDLVGHVNLKKELRVNEPKWLVLHLSPLAASSFLPNNESLAVASTTQPPQQQQQEGDAKEEQATPTLRIRLLLSGPYRPEISALLSIGSSWFSIVDSTQSNVSSVFANFPTQTFYLYNKYLLIPAVPVAAAAVVLTPVITGVLLVGLPFFLPLLAALTTIASALSVVVAILYFSTPQGRERLGQTLIYPLLNTVLHTPAGQRLVYDIGPRPTPKSLAQSVLPTDIWSKLVVSLVIDFVGSSSYLIPIAGEALDLSWAPIQTILIAAMYDDVSPNLKYVSFVEEILPFTDVIPSATLGWTREFGPQLWMESMEKVKDVRMVVERERDALRDI</sequence>
<feature type="transmembrane region" description="Helical" evidence="2">
    <location>
        <begin position="291"/>
        <end position="315"/>
    </location>
</feature>
<gene>
    <name evidence="3" type="ORF">DBRI1063_LOCUS20267</name>
</gene>
<feature type="region of interest" description="Disordered" evidence="1">
    <location>
        <begin position="184"/>
        <end position="204"/>
    </location>
</feature>
<feature type="region of interest" description="Disordered" evidence="1">
    <location>
        <begin position="1"/>
        <end position="37"/>
    </location>
</feature>
<evidence type="ECO:0000256" key="1">
    <source>
        <dbReference type="SAM" id="MobiDB-lite"/>
    </source>
</evidence>
<dbReference type="AlphaFoldDB" id="A0A7S1ZTN0"/>
<feature type="compositionally biased region" description="Polar residues" evidence="1">
    <location>
        <begin position="1"/>
        <end position="11"/>
    </location>
</feature>
<keyword evidence="2" id="KW-0472">Membrane</keyword>
<feature type="transmembrane region" description="Helical" evidence="2">
    <location>
        <begin position="262"/>
        <end position="285"/>
    </location>
</feature>
<organism evidence="3">
    <name type="scientific">Ditylum brightwellii</name>
    <dbReference type="NCBI Taxonomy" id="49249"/>
    <lineage>
        <taxon>Eukaryota</taxon>
        <taxon>Sar</taxon>
        <taxon>Stramenopiles</taxon>
        <taxon>Ochrophyta</taxon>
        <taxon>Bacillariophyta</taxon>
        <taxon>Mediophyceae</taxon>
        <taxon>Lithodesmiophycidae</taxon>
        <taxon>Lithodesmiales</taxon>
        <taxon>Lithodesmiaceae</taxon>
        <taxon>Ditylum</taxon>
    </lineage>
</organism>
<keyword evidence="2" id="KW-0812">Transmembrane</keyword>
<accession>A0A7S1ZTN0</accession>
<keyword evidence="2" id="KW-1133">Transmembrane helix</keyword>